<dbReference type="PANTHER" id="PTHR11941:SF27">
    <property type="entry name" value="ETHYLMALONYL-COA DECARBOXYLASE"/>
    <property type="match status" value="1"/>
</dbReference>
<keyword evidence="3" id="KW-1185">Reference proteome</keyword>
<dbReference type="AlphaFoldDB" id="A0A2N5HLS5"/>
<gene>
    <name evidence="2" type="ORF">CVD27_07835</name>
</gene>
<dbReference type="InterPro" id="IPR001753">
    <property type="entry name" value="Enoyl-CoA_hydra/iso"/>
</dbReference>
<evidence type="ECO:0000256" key="1">
    <source>
        <dbReference type="ARBA" id="ARBA00023239"/>
    </source>
</evidence>
<dbReference type="Pfam" id="PF00378">
    <property type="entry name" value="ECH_1"/>
    <property type="match status" value="1"/>
</dbReference>
<name>A0A2N5HLS5_9BACI</name>
<keyword evidence="1" id="KW-0456">Lyase</keyword>
<dbReference type="GO" id="GO:0006635">
    <property type="term" value="P:fatty acid beta-oxidation"/>
    <property type="evidence" value="ECO:0007669"/>
    <property type="project" value="TreeGrafter"/>
</dbReference>
<dbReference type="GO" id="GO:0005829">
    <property type="term" value="C:cytosol"/>
    <property type="evidence" value="ECO:0007669"/>
    <property type="project" value="TreeGrafter"/>
</dbReference>
<evidence type="ECO:0000313" key="2">
    <source>
        <dbReference type="EMBL" id="PLS06444.1"/>
    </source>
</evidence>
<dbReference type="InterPro" id="IPR029045">
    <property type="entry name" value="ClpP/crotonase-like_dom_sf"/>
</dbReference>
<dbReference type="Gene3D" id="3.90.226.10">
    <property type="entry name" value="2-enoyl-CoA Hydratase, Chain A, domain 1"/>
    <property type="match status" value="1"/>
</dbReference>
<dbReference type="CDD" id="cd06558">
    <property type="entry name" value="crotonase-like"/>
    <property type="match status" value="1"/>
</dbReference>
<accession>A0A2N5HLS5</accession>
<dbReference type="EMBL" id="PGVE01000035">
    <property type="protein sequence ID" value="PLS06444.1"/>
    <property type="molecule type" value="Genomic_DNA"/>
</dbReference>
<proteinExistence type="predicted"/>
<dbReference type="RefSeq" id="WP_101647338.1">
    <property type="nucleotide sequence ID" value="NZ_PGVE01000035.1"/>
</dbReference>
<dbReference type="Proteomes" id="UP000234950">
    <property type="component" value="Unassembled WGS sequence"/>
</dbReference>
<dbReference type="PANTHER" id="PTHR11941">
    <property type="entry name" value="ENOYL-COA HYDRATASE-RELATED"/>
    <property type="match status" value="1"/>
</dbReference>
<protein>
    <submittedName>
        <fullName evidence="2">Enoyl-CoA hydratase</fullName>
    </submittedName>
</protein>
<reference evidence="2 3" key="1">
    <citation type="submission" date="2017-11" db="EMBL/GenBank/DDBJ databases">
        <title>Comparitive Functional Genomics of Dry Heat Resistant strains isolated from the Viking Spacecraft.</title>
        <authorList>
            <person name="Seuylemezian A."/>
            <person name="Cooper K."/>
            <person name="Vaishampayan P."/>
        </authorList>
    </citation>
    <scope>NUCLEOTIDE SEQUENCE [LARGE SCALE GENOMIC DNA]</scope>
    <source>
        <strain evidence="2 3">V32-6</strain>
    </source>
</reference>
<evidence type="ECO:0000313" key="3">
    <source>
        <dbReference type="Proteomes" id="UP000234950"/>
    </source>
</evidence>
<dbReference type="SUPFAM" id="SSF52096">
    <property type="entry name" value="ClpP/crotonase"/>
    <property type="match status" value="1"/>
</dbReference>
<sequence>MAYIIEKSEKGYLIFTISRSEKRNAINYAVMEGLTEAVKRAAEPDIKALMITGTGDRAFCSGGDLSVFHALHTKEEAYPMLSKMANILYELLTLPIPTLALLNGTAIGGGCELAAACDFRLAQKGIKAGFIQGKQAITTGWGGGSILAEKLSGPSAMKLLMEAELQTAEQLKETGFINSLYDDSPLQAGEEFIEKMLGIDLSVLGSYKRVWIRKWEETKLRERIEEEVRNCSILWESDAHIQYVKNFMRKKSQ</sequence>
<organism evidence="2 3">
    <name type="scientific">Neobacillus cucumis</name>
    <dbReference type="NCBI Taxonomy" id="1740721"/>
    <lineage>
        <taxon>Bacteria</taxon>
        <taxon>Bacillati</taxon>
        <taxon>Bacillota</taxon>
        <taxon>Bacilli</taxon>
        <taxon>Bacillales</taxon>
        <taxon>Bacillaceae</taxon>
        <taxon>Neobacillus</taxon>
    </lineage>
</organism>
<dbReference type="OrthoDB" id="9775794at2"/>
<comment type="caution">
    <text evidence="2">The sequence shown here is derived from an EMBL/GenBank/DDBJ whole genome shotgun (WGS) entry which is preliminary data.</text>
</comment>
<dbReference type="GO" id="GO:0016829">
    <property type="term" value="F:lyase activity"/>
    <property type="evidence" value="ECO:0007669"/>
    <property type="project" value="UniProtKB-KW"/>
</dbReference>